<comment type="similarity">
    <text evidence="1">Belongs to the heat shock protein 70 family.</text>
</comment>
<proteinExistence type="inferred from homology"/>
<evidence type="ECO:0000256" key="3">
    <source>
        <dbReference type="ARBA" id="ARBA00022840"/>
    </source>
</evidence>
<dbReference type="GO" id="GO:0140662">
    <property type="term" value="F:ATP-dependent protein folding chaperone"/>
    <property type="evidence" value="ECO:0007669"/>
    <property type="project" value="InterPro"/>
</dbReference>
<dbReference type="Gene3D" id="2.60.34.10">
    <property type="entry name" value="Substrate Binding Domain Of DNAk, Chain A, domain 1"/>
    <property type="match status" value="1"/>
</dbReference>
<comment type="caution">
    <text evidence="4">The sequence shown here is derived from an EMBL/GenBank/DDBJ whole genome shotgun (WGS) entry which is preliminary data.</text>
</comment>
<keyword evidence="2" id="KW-0547">Nucleotide-binding</keyword>
<reference evidence="4 5" key="1">
    <citation type="journal article" date="2019" name="Sci. Rep.">
        <title>A high-quality genome of Eragrostis curvula grass provides insights into Poaceae evolution and supports new strategies to enhance forage quality.</title>
        <authorList>
            <person name="Carballo J."/>
            <person name="Santos B.A.C.M."/>
            <person name="Zappacosta D."/>
            <person name="Garbus I."/>
            <person name="Selva J.P."/>
            <person name="Gallo C.A."/>
            <person name="Diaz A."/>
            <person name="Albertini E."/>
            <person name="Caccamo M."/>
            <person name="Echenique V."/>
        </authorList>
    </citation>
    <scope>NUCLEOTIDE SEQUENCE [LARGE SCALE GENOMIC DNA]</scope>
    <source>
        <strain evidence="5">cv. Victoria</strain>
        <tissue evidence="4">Leaf</tissue>
    </source>
</reference>
<dbReference type="Gramene" id="TVU47557">
    <property type="protein sequence ID" value="TVU47557"/>
    <property type="gene ID" value="EJB05_07163"/>
</dbReference>
<evidence type="ECO:0000313" key="4">
    <source>
        <dbReference type="EMBL" id="TVU47557.1"/>
    </source>
</evidence>
<dbReference type="Proteomes" id="UP000324897">
    <property type="component" value="Chromosome 5"/>
</dbReference>
<keyword evidence="5" id="KW-1185">Reference proteome</keyword>
<dbReference type="InterPro" id="IPR029047">
    <property type="entry name" value="HSP70_peptide-bd_sf"/>
</dbReference>
<dbReference type="EMBL" id="RWGY01000004">
    <property type="protein sequence ID" value="TVU47557.1"/>
    <property type="molecule type" value="Genomic_DNA"/>
</dbReference>
<dbReference type="OrthoDB" id="667636at2759"/>
<dbReference type="SUPFAM" id="SSF100920">
    <property type="entry name" value="Heat shock protein 70kD (HSP70), peptide-binding domain"/>
    <property type="match status" value="1"/>
</dbReference>
<evidence type="ECO:0000256" key="1">
    <source>
        <dbReference type="ARBA" id="ARBA00007381"/>
    </source>
</evidence>
<gene>
    <name evidence="4" type="ORF">EJB05_07163</name>
</gene>
<dbReference type="AlphaFoldDB" id="A0A5J9WI62"/>
<evidence type="ECO:0008006" key="6">
    <source>
        <dbReference type="Google" id="ProtNLM"/>
    </source>
</evidence>
<dbReference type="PANTHER" id="PTHR19375">
    <property type="entry name" value="HEAT SHOCK PROTEIN 70KDA"/>
    <property type="match status" value="1"/>
</dbReference>
<dbReference type="Pfam" id="PF00012">
    <property type="entry name" value="HSP70"/>
    <property type="match status" value="1"/>
</dbReference>
<accession>A0A5J9WI62</accession>
<protein>
    <recommendedName>
        <fullName evidence="6">Heat shock protein 70</fullName>
    </recommendedName>
</protein>
<name>A0A5J9WI62_9POAL</name>
<dbReference type="GO" id="GO:0005524">
    <property type="term" value="F:ATP binding"/>
    <property type="evidence" value="ECO:0007669"/>
    <property type="project" value="UniProtKB-KW"/>
</dbReference>
<sequence>MMSVIIPRNTAIPIMKKREGFSTKFDNQVSVLIQVYEGEGTSIKDNNLLGMFVLSGIHPAPKGVARIDVTFDINANGVLNVSAVDRSSGQTNNITITNSTGRLSKEEIERMVQEAERHKVGICWNSFLCHSQKNILSKWRRKRSMDSQVLSQ</sequence>
<organism evidence="4 5">
    <name type="scientific">Eragrostis curvula</name>
    <name type="common">weeping love grass</name>
    <dbReference type="NCBI Taxonomy" id="38414"/>
    <lineage>
        <taxon>Eukaryota</taxon>
        <taxon>Viridiplantae</taxon>
        <taxon>Streptophyta</taxon>
        <taxon>Embryophyta</taxon>
        <taxon>Tracheophyta</taxon>
        <taxon>Spermatophyta</taxon>
        <taxon>Magnoliopsida</taxon>
        <taxon>Liliopsida</taxon>
        <taxon>Poales</taxon>
        <taxon>Poaceae</taxon>
        <taxon>PACMAD clade</taxon>
        <taxon>Chloridoideae</taxon>
        <taxon>Eragrostideae</taxon>
        <taxon>Eragrostidinae</taxon>
        <taxon>Eragrostis</taxon>
    </lineage>
</organism>
<evidence type="ECO:0000313" key="5">
    <source>
        <dbReference type="Proteomes" id="UP000324897"/>
    </source>
</evidence>
<dbReference type="FunFam" id="2.60.34.10:FF:000012">
    <property type="entry name" value="Heat shock 70 kDa protein"/>
    <property type="match status" value="1"/>
</dbReference>
<feature type="non-terminal residue" evidence="4">
    <location>
        <position position="1"/>
    </location>
</feature>
<evidence type="ECO:0000256" key="2">
    <source>
        <dbReference type="ARBA" id="ARBA00022741"/>
    </source>
</evidence>
<dbReference type="InterPro" id="IPR013126">
    <property type="entry name" value="Hsp_70_fam"/>
</dbReference>
<keyword evidence="3" id="KW-0067">ATP-binding</keyword>